<accession>A0A645FDG5</accession>
<dbReference type="EMBL" id="VSSQ01058793">
    <property type="protein sequence ID" value="MPN12445.1"/>
    <property type="molecule type" value="Genomic_DNA"/>
</dbReference>
<dbReference type="SUPFAM" id="SSF52540">
    <property type="entry name" value="P-loop containing nucleoside triphosphate hydrolases"/>
    <property type="match status" value="1"/>
</dbReference>
<evidence type="ECO:0000256" key="4">
    <source>
        <dbReference type="ARBA" id="ARBA00022840"/>
    </source>
</evidence>
<dbReference type="GO" id="GO:0005524">
    <property type="term" value="F:ATP binding"/>
    <property type="evidence" value="ECO:0007669"/>
    <property type="project" value="UniProtKB-KW"/>
</dbReference>
<dbReference type="AlphaFoldDB" id="A0A645FDG5"/>
<comment type="caution">
    <text evidence="5">The sequence shown here is derived from an EMBL/GenBank/DDBJ whole genome shotgun (WGS) entry which is preliminary data.</text>
</comment>
<evidence type="ECO:0000313" key="5">
    <source>
        <dbReference type="EMBL" id="MPN12445.1"/>
    </source>
</evidence>
<gene>
    <name evidence="5" type="primary">xylG_29</name>
    <name evidence="5" type="ORF">SDC9_159763</name>
</gene>
<keyword evidence="5" id="KW-0378">Hydrolase</keyword>
<sequence>MLDEPSKGVDVGARFEIYSIIRELASKGAAILVVSSDFNEVLGLADRILFIKDGSLASVQNNTGIDQEQYLHYCYGRTHA</sequence>
<dbReference type="InterPro" id="IPR027417">
    <property type="entry name" value="P-loop_NTPase"/>
</dbReference>
<dbReference type="PANTHER" id="PTHR43790:SF9">
    <property type="entry name" value="GALACTOFURANOSE TRANSPORTER ATP-BINDING PROTEIN YTFR"/>
    <property type="match status" value="1"/>
</dbReference>
<keyword evidence="1" id="KW-0813">Transport</keyword>
<protein>
    <submittedName>
        <fullName evidence="5">Xylose import ATP-binding protein XylG</fullName>
        <ecNumber evidence="5">3.6.3.17</ecNumber>
    </submittedName>
</protein>
<dbReference type="EC" id="3.6.3.17" evidence="5"/>
<keyword evidence="2" id="KW-0677">Repeat</keyword>
<dbReference type="InterPro" id="IPR050107">
    <property type="entry name" value="ABC_carbohydrate_import_ATPase"/>
</dbReference>
<reference evidence="5" key="1">
    <citation type="submission" date="2019-08" db="EMBL/GenBank/DDBJ databases">
        <authorList>
            <person name="Kucharzyk K."/>
            <person name="Murdoch R.W."/>
            <person name="Higgins S."/>
            <person name="Loffler F."/>
        </authorList>
    </citation>
    <scope>NUCLEOTIDE SEQUENCE</scope>
</reference>
<dbReference type="PANTHER" id="PTHR43790">
    <property type="entry name" value="CARBOHYDRATE TRANSPORT ATP-BINDING PROTEIN MG119-RELATED"/>
    <property type="match status" value="1"/>
</dbReference>
<proteinExistence type="predicted"/>
<evidence type="ECO:0000256" key="1">
    <source>
        <dbReference type="ARBA" id="ARBA00022448"/>
    </source>
</evidence>
<evidence type="ECO:0000256" key="2">
    <source>
        <dbReference type="ARBA" id="ARBA00022737"/>
    </source>
</evidence>
<name>A0A645FDG5_9ZZZZ</name>
<organism evidence="5">
    <name type="scientific">bioreactor metagenome</name>
    <dbReference type="NCBI Taxonomy" id="1076179"/>
    <lineage>
        <taxon>unclassified sequences</taxon>
        <taxon>metagenomes</taxon>
        <taxon>ecological metagenomes</taxon>
    </lineage>
</organism>
<dbReference type="Gene3D" id="3.40.50.300">
    <property type="entry name" value="P-loop containing nucleotide triphosphate hydrolases"/>
    <property type="match status" value="1"/>
</dbReference>
<evidence type="ECO:0000256" key="3">
    <source>
        <dbReference type="ARBA" id="ARBA00022741"/>
    </source>
</evidence>
<dbReference type="GO" id="GO:0016787">
    <property type="term" value="F:hydrolase activity"/>
    <property type="evidence" value="ECO:0007669"/>
    <property type="project" value="UniProtKB-KW"/>
</dbReference>
<keyword evidence="3" id="KW-0547">Nucleotide-binding</keyword>
<keyword evidence="4 5" id="KW-0067">ATP-binding</keyword>